<evidence type="ECO:0000259" key="9">
    <source>
        <dbReference type="Pfam" id="PF09335"/>
    </source>
</evidence>
<dbReference type="Proteomes" id="UP000325598">
    <property type="component" value="Unassembled WGS sequence"/>
</dbReference>
<dbReference type="Pfam" id="PF09335">
    <property type="entry name" value="VTT_dom"/>
    <property type="match status" value="1"/>
</dbReference>
<evidence type="ECO:0000313" key="10">
    <source>
        <dbReference type="EMBL" id="GES29623.1"/>
    </source>
</evidence>
<evidence type="ECO:0000256" key="2">
    <source>
        <dbReference type="ARBA" id="ARBA00010792"/>
    </source>
</evidence>
<proteinExistence type="inferred from homology"/>
<feature type="transmembrane region" description="Helical" evidence="7">
    <location>
        <begin position="124"/>
        <end position="147"/>
    </location>
</feature>
<dbReference type="AlphaFoldDB" id="A0A5J4L686"/>
<keyword evidence="5 7" id="KW-1133">Transmembrane helix</keyword>
<dbReference type="EMBL" id="BLAG01000006">
    <property type="protein sequence ID" value="GES29623.1"/>
    <property type="molecule type" value="Genomic_DNA"/>
</dbReference>
<feature type="domain" description="VTT" evidence="9">
    <location>
        <begin position="19"/>
        <end position="144"/>
    </location>
</feature>
<reference evidence="10 11" key="1">
    <citation type="submission" date="2019-10" db="EMBL/GenBank/DDBJ databases">
        <title>Whole genome shotgun sequence of Streptomyces angustmyceticus NBRC 3934.</title>
        <authorList>
            <person name="Hosoyama A."/>
            <person name="Ichikawa N."/>
            <person name="Kimura A."/>
            <person name="Kitahashi Y."/>
            <person name="Komaki H."/>
            <person name="Uohara A."/>
        </authorList>
    </citation>
    <scope>NUCLEOTIDE SEQUENCE [LARGE SCALE GENOMIC DNA]</scope>
    <source>
        <strain evidence="10 11">NBRC 3934</strain>
    </source>
</reference>
<evidence type="ECO:0000256" key="3">
    <source>
        <dbReference type="ARBA" id="ARBA00022475"/>
    </source>
</evidence>
<comment type="caution">
    <text evidence="10">The sequence shown here is derived from an EMBL/GenBank/DDBJ whole genome shotgun (WGS) entry which is preliminary data.</text>
</comment>
<gene>
    <name evidence="10" type="ORF">San01_21100</name>
</gene>
<dbReference type="InterPro" id="IPR032816">
    <property type="entry name" value="VTT_dom"/>
</dbReference>
<evidence type="ECO:0000256" key="4">
    <source>
        <dbReference type="ARBA" id="ARBA00022692"/>
    </source>
</evidence>
<name>A0A5J4L686_9ACTN</name>
<dbReference type="PANTHER" id="PTHR30353:SF0">
    <property type="entry name" value="TRANSMEMBRANE PROTEIN"/>
    <property type="match status" value="1"/>
</dbReference>
<dbReference type="PANTHER" id="PTHR30353">
    <property type="entry name" value="INNER MEMBRANE PROTEIN DEDA-RELATED"/>
    <property type="match status" value="1"/>
</dbReference>
<keyword evidence="11" id="KW-1185">Reference proteome</keyword>
<evidence type="ECO:0000256" key="7">
    <source>
        <dbReference type="RuleBase" id="RU367016"/>
    </source>
</evidence>
<keyword evidence="6 7" id="KW-0472">Membrane</keyword>
<feature type="region of interest" description="Disordered" evidence="8">
    <location>
        <begin position="183"/>
        <end position="244"/>
    </location>
</feature>
<dbReference type="InterPro" id="IPR032818">
    <property type="entry name" value="DedA-like"/>
</dbReference>
<keyword evidence="3 7" id="KW-1003">Cell membrane</keyword>
<organism evidence="10 11">
    <name type="scientific">Streptomyces angustmyceticus</name>
    <dbReference type="NCBI Taxonomy" id="285578"/>
    <lineage>
        <taxon>Bacteria</taxon>
        <taxon>Bacillati</taxon>
        <taxon>Actinomycetota</taxon>
        <taxon>Actinomycetes</taxon>
        <taxon>Kitasatosporales</taxon>
        <taxon>Streptomycetaceae</taxon>
        <taxon>Streptomyces</taxon>
    </lineage>
</organism>
<feature type="transmembrane region" description="Helical" evidence="7">
    <location>
        <begin position="154"/>
        <end position="177"/>
    </location>
</feature>
<sequence>MDVLALYGLLVLTTLPPLIPNSALLVTTGVLASRGEVFLPLVLVVVGGSALLGDLLMYLAARRFGGPVRTWMRRNPRRRALLAWTSHRIQRYGLPFVIVIRFLPSGRIVGALASGVLRYPLRRYALGAAVAEATWATYSVGLGYLGAATTGRPLYAVALGFGVSCAVAAVGTAIQWATRRRALHDPPEEDGGGEGSGTAGGGGGARGQEPPGDGWGEGRGGRASAMAAAPVPARLPVGGPAVRT</sequence>
<dbReference type="GO" id="GO:0005886">
    <property type="term" value="C:plasma membrane"/>
    <property type="evidence" value="ECO:0007669"/>
    <property type="project" value="UniProtKB-SubCell"/>
</dbReference>
<evidence type="ECO:0000313" key="11">
    <source>
        <dbReference type="Proteomes" id="UP000325598"/>
    </source>
</evidence>
<comment type="subcellular location">
    <subcellularLocation>
        <location evidence="1 7">Cell membrane</location>
        <topology evidence="1 7">Multi-pass membrane protein</topology>
    </subcellularLocation>
</comment>
<protein>
    <recommendedName>
        <fullName evidence="9">VTT domain-containing protein</fullName>
    </recommendedName>
</protein>
<accession>A0A5J4L686</accession>
<comment type="similarity">
    <text evidence="2 7">Belongs to the DedA family.</text>
</comment>
<feature type="transmembrane region" description="Helical" evidence="7">
    <location>
        <begin position="81"/>
        <end position="104"/>
    </location>
</feature>
<feature type="compositionally biased region" description="Gly residues" evidence="8">
    <location>
        <begin position="193"/>
        <end position="206"/>
    </location>
</feature>
<evidence type="ECO:0000256" key="8">
    <source>
        <dbReference type="SAM" id="MobiDB-lite"/>
    </source>
</evidence>
<feature type="transmembrane region" description="Helical" evidence="7">
    <location>
        <begin position="42"/>
        <end position="61"/>
    </location>
</feature>
<dbReference type="OrthoDB" id="3693767at2"/>
<keyword evidence="4 7" id="KW-0812">Transmembrane</keyword>
<dbReference type="GeneID" id="96753837"/>
<evidence type="ECO:0000256" key="1">
    <source>
        <dbReference type="ARBA" id="ARBA00004651"/>
    </source>
</evidence>
<evidence type="ECO:0000256" key="6">
    <source>
        <dbReference type="ARBA" id="ARBA00023136"/>
    </source>
</evidence>
<evidence type="ECO:0000256" key="5">
    <source>
        <dbReference type="ARBA" id="ARBA00022989"/>
    </source>
</evidence>
<feature type="compositionally biased region" description="Low complexity" evidence="8">
    <location>
        <begin position="222"/>
        <end position="244"/>
    </location>
</feature>
<dbReference type="RefSeq" id="WP_152104441.1">
    <property type="nucleotide sequence ID" value="NZ_BLAG01000006.1"/>
</dbReference>